<protein>
    <recommendedName>
        <fullName evidence="3 9">Mediator of RNA polymerase II transcription subunit 16</fullName>
    </recommendedName>
    <alternativeName>
        <fullName evidence="8 9">Mediator complex subunit 16</fullName>
    </alternativeName>
</protein>
<dbReference type="PANTHER" id="PTHR13224">
    <property type="entry name" value="THYROID HORMONE RECEPTOR-ASSOCIATED PROTEIN-RELATED"/>
    <property type="match status" value="1"/>
</dbReference>
<comment type="similarity">
    <text evidence="2 9">Belongs to the Mediator complex subunit 16 family.</text>
</comment>
<evidence type="ECO:0000256" key="8">
    <source>
        <dbReference type="ARBA" id="ARBA00032015"/>
    </source>
</evidence>
<dbReference type="OrthoDB" id="4139168at2759"/>
<reference evidence="12" key="1">
    <citation type="submission" date="2021-12" db="EMBL/GenBank/DDBJ databases">
        <title>Curvularia clavata genome.</title>
        <authorList>
            <person name="Cao Y."/>
        </authorList>
    </citation>
    <scope>NUCLEOTIDE SEQUENCE</scope>
    <source>
        <strain evidence="12">Yc1106</strain>
    </source>
</reference>
<dbReference type="InterPro" id="IPR021665">
    <property type="entry name" value="Mediator_Med16_N"/>
</dbReference>
<organism evidence="12 13">
    <name type="scientific">Curvularia clavata</name>
    <dbReference type="NCBI Taxonomy" id="95742"/>
    <lineage>
        <taxon>Eukaryota</taxon>
        <taxon>Fungi</taxon>
        <taxon>Dikarya</taxon>
        <taxon>Ascomycota</taxon>
        <taxon>Pezizomycotina</taxon>
        <taxon>Dothideomycetes</taxon>
        <taxon>Pleosporomycetidae</taxon>
        <taxon>Pleosporales</taxon>
        <taxon>Pleosporineae</taxon>
        <taxon>Pleosporaceae</taxon>
        <taxon>Curvularia</taxon>
    </lineage>
</organism>
<feature type="domain" description="Mediator complex subunit Med16 N-terminal" evidence="11">
    <location>
        <begin position="143"/>
        <end position="467"/>
    </location>
</feature>
<dbReference type="EMBL" id="CP089274">
    <property type="protein sequence ID" value="USP74391.1"/>
    <property type="molecule type" value="Genomic_DNA"/>
</dbReference>
<dbReference type="AlphaFoldDB" id="A0A9Q9DQJ7"/>
<accession>A0A9Q9DQJ7</accession>
<evidence type="ECO:0000256" key="10">
    <source>
        <dbReference type="SAM" id="MobiDB-lite"/>
    </source>
</evidence>
<evidence type="ECO:0000259" key="11">
    <source>
        <dbReference type="Pfam" id="PF11635"/>
    </source>
</evidence>
<name>A0A9Q9DQJ7_CURCL</name>
<dbReference type="Pfam" id="PF11635">
    <property type="entry name" value="Med16_N"/>
    <property type="match status" value="1"/>
</dbReference>
<comment type="function">
    <text evidence="9">Component of the Mediator complex, a coactivator involved in the regulated transcription of nearly all RNA polymerase II-dependent genes. Mediator functions as a bridge to convey information from gene-specific regulatory proteins to the basal RNA polymerase II transcription machinery. Mediator is recruited to promoters by direct interactions with regulatory proteins and serves as a scaffold for the assembly of a functional preinitiation complex with RNA polymerase II and the general transcription factors.</text>
</comment>
<dbReference type="SUPFAM" id="SSF69322">
    <property type="entry name" value="Tricorn protease domain 2"/>
    <property type="match status" value="1"/>
</dbReference>
<evidence type="ECO:0000256" key="3">
    <source>
        <dbReference type="ARBA" id="ARBA00019614"/>
    </source>
</evidence>
<keyword evidence="6 9" id="KW-0804">Transcription</keyword>
<dbReference type="Proteomes" id="UP001056012">
    <property type="component" value="Chromosome 1"/>
</dbReference>
<dbReference type="InterPro" id="IPR048338">
    <property type="entry name" value="Mediator_Med16"/>
</dbReference>
<dbReference type="GO" id="GO:0016592">
    <property type="term" value="C:mediator complex"/>
    <property type="evidence" value="ECO:0007669"/>
    <property type="project" value="InterPro"/>
</dbReference>
<keyword evidence="13" id="KW-1185">Reference proteome</keyword>
<dbReference type="PANTHER" id="PTHR13224:SF6">
    <property type="entry name" value="MEDIATOR OF RNA POLYMERASE II TRANSCRIPTION SUBUNIT 16"/>
    <property type="match status" value="1"/>
</dbReference>
<dbReference type="VEuPathDB" id="FungiDB:yc1106_01665"/>
<proteinExistence type="inferred from homology"/>
<sequence>MDGASYNVDVDDLFGDSEHVNIQTINTTPPVKGLDARIDDLGSSGCCQKIAWSKNGCVAYITPDGYSINLKTFSRNPETGKWNLGKTVPLELPQGREVFPLTHLSWSHLGNDLAVMDQAGRVMVFSCAMALDRMHFTRAEIAHPESEIDGVVGMHWLAILPYAQKNLIAWSAAREGTKWKWKWNIRQHLFNNAHHPVDGKASLIYLKRYGELKLRFQQNDNNWQEASTQLGPMLSTKESFTHAAFASNNAYDVKRRLHLYRVEMIWNVPADKRSQNAGPFEKPTIQVSLLALEDACNPVDTANDDLSNGEASRGPVAAQLTHLDFLPITPQQDDGSMPTIQAIFTKPPNPISYDMNPQETRYSIIVKWEVHQEQQNQLHHSLDQVTSKKKSVSSVPAQTTFRLKRQPDFALHAVVLDFYPIWYNMLLAFCYSDGSIEFRKRSTMETIMPDGNTEHVTSLLQAGFVFQHAEPSLHVAFSPNHCMAVGMQLDGSIKLRSMEYTHGTLATDDNDPHHSAALAALILQSSSAANQYFSSDDIFAIIEPMSDKRKQDFITLLFEGLQVNIDCGIDDSSTNHFILLGRSPFFVKTLSAMHLLGLQGTVNRTLSSKIAWQILNIKYVTQILTTIVRMHGDVSKINLRPEAVPQMIGTIRWTMHFMAYTLDDLFTLGRALSDMPPADLTREVLENKIKEMNKPAVLMLLSAFPRAMMKLWAQPIQWVKRSAEAHANNPNAPVQSPEAKRLYTPLLSAVTELPFEWRWFEVLVSETTNHVRGIYKQRNLNEAQRNSIERDILLGKVPDILFPVAKRLVTDTLWNSNQQNGCLADKIDEGRLLFFDTTWLGFQDSNRARIWHDQHVVDVCQKMIIRGLGTWVHPVNTTSGQYVMSNRNRSDSLQSAAGGSGTGGGAHGDASAEKKSKNMLRQCVRCGACMEDVVPGLPGTGLDEQNVAVLDNIILALGHDLALCLDSGFVTLFPQCLVVVHNGLDKCLLKVTVNNTGSLWRLGADPYCPLSDLVGTSCEEAAKLESLAHRLNGLGKCRLGAQVLELLSCLGIRHDSKALLKLDGNGDDWVTRGVGLDPFGNLGKMLVLLADVVLLAQVDKVDNGLSGEKEERVDVLDLTNCKQEFANMLI</sequence>
<comment type="subunit">
    <text evidence="9">Component of the Mediator complex.</text>
</comment>
<comment type="subcellular location">
    <subcellularLocation>
        <location evidence="1 9">Nucleus</location>
    </subcellularLocation>
</comment>
<evidence type="ECO:0000256" key="6">
    <source>
        <dbReference type="ARBA" id="ARBA00023163"/>
    </source>
</evidence>
<keyword evidence="7 9" id="KW-0539">Nucleus</keyword>
<evidence type="ECO:0000256" key="5">
    <source>
        <dbReference type="ARBA" id="ARBA00023159"/>
    </source>
</evidence>
<evidence type="ECO:0000256" key="4">
    <source>
        <dbReference type="ARBA" id="ARBA00023015"/>
    </source>
</evidence>
<evidence type="ECO:0000313" key="12">
    <source>
        <dbReference type="EMBL" id="USP74391.1"/>
    </source>
</evidence>
<keyword evidence="5 9" id="KW-0010">Activator</keyword>
<keyword evidence="4 9" id="KW-0805">Transcription regulation</keyword>
<evidence type="ECO:0000313" key="13">
    <source>
        <dbReference type="Proteomes" id="UP001056012"/>
    </source>
</evidence>
<feature type="region of interest" description="Disordered" evidence="10">
    <location>
        <begin position="891"/>
        <end position="911"/>
    </location>
</feature>
<feature type="compositionally biased region" description="Gly residues" evidence="10">
    <location>
        <begin position="898"/>
        <end position="907"/>
    </location>
</feature>
<evidence type="ECO:0000256" key="2">
    <source>
        <dbReference type="ARBA" id="ARBA00006543"/>
    </source>
</evidence>
<evidence type="ECO:0000256" key="7">
    <source>
        <dbReference type="ARBA" id="ARBA00023242"/>
    </source>
</evidence>
<evidence type="ECO:0000256" key="1">
    <source>
        <dbReference type="ARBA" id="ARBA00004123"/>
    </source>
</evidence>
<evidence type="ECO:0000256" key="9">
    <source>
        <dbReference type="RuleBase" id="RU364149"/>
    </source>
</evidence>
<dbReference type="GO" id="GO:0045893">
    <property type="term" value="P:positive regulation of DNA-templated transcription"/>
    <property type="evidence" value="ECO:0007669"/>
    <property type="project" value="TreeGrafter"/>
</dbReference>
<gene>
    <name evidence="9" type="primary">MED16</name>
    <name evidence="12" type="ORF">yc1106_01665</name>
</gene>